<comment type="similarity">
    <text evidence="1">Belongs to the AfsR/DnrI/RedD regulatory family.</text>
</comment>
<dbReference type="InterPro" id="IPR016032">
    <property type="entry name" value="Sig_transdc_resp-reg_C-effctor"/>
</dbReference>
<dbReference type="EMBL" id="SRRO01000001">
    <property type="protein sequence ID" value="TGN65479.1"/>
    <property type="molecule type" value="Genomic_DNA"/>
</dbReference>
<dbReference type="Pfam" id="PF03704">
    <property type="entry name" value="BTAD"/>
    <property type="match status" value="1"/>
</dbReference>
<dbReference type="GO" id="GO:0000160">
    <property type="term" value="P:phosphorelay signal transduction system"/>
    <property type="evidence" value="ECO:0007669"/>
    <property type="project" value="InterPro"/>
</dbReference>
<feature type="region of interest" description="Disordered" evidence="5">
    <location>
        <begin position="1059"/>
        <end position="1089"/>
    </location>
</feature>
<dbReference type="AlphaFoldDB" id="A0A4Z1CMQ4"/>
<evidence type="ECO:0000259" key="6">
    <source>
        <dbReference type="SMART" id="SM00862"/>
    </source>
</evidence>
<accession>A0A4Z1CMQ4</accession>
<keyword evidence="2" id="KW-0805">Transcription regulation</keyword>
<evidence type="ECO:0000259" key="7">
    <source>
        <dbReference type="SMART" id="SM01043"/>
    </source>
</evidence>
<dbReference type="InterPro" id="IPR027417">
    <property type="entry name" value="P-loop_NTPase"/>
</dbReference>
<dbReference type="SUPFAM" id="SSF52540">
    <property type="entry name" value="P-loop containing nucleoside triphosphate hydrolases"/>
    <property type="match status" value="1"/>
</dbReference>
<evidence type="ECO:0000256" key="2">
    <source>
        <dbReference type="ARBA" id="ARBA00023015"/>
    </source>
</evidence>
<dbReference type="Gene3D" id="3.40.50.300">
    <property type="entry name" value="P-loop containing nucleotide triphosphate hydrolases"/>
    <property type="match status" value="1"/>
</dbReference>
<comment type="caution">
    <text evidence="8">The sequence shown here is derived from an EMBL/GenBank/DDBJ whole genome shotgun (WGS) entry which is preliminary data.</text>
</comment>
<dbReference type="Gene3D" id="1.25.40.10">
    <property type="entry name" value="Tetratricopeptide repeat domain"/>
    <property type="match status" value="2"/>
</dbReference>
<evidence type="ECO:0000256" key="1">
    <source>
        <dbReference type="ARBA" id="ARBA00005820"/>
    </source>
</evidence>
<dbReference type="InterPro" id="IPR051677">
    <property type="entry name" value="AfsR-DnrI-RedD_regulator"/>
</dbReference>
<name>A0A4Z1CMQ4_9ACTN</name>
<sequence length="1089" mass="114564">MHRGHPQADTRDVNPPGGPVRFRLSSTLVVEAGDHERSGRELGSRKARTLLALLAAERGRPVPTDRIVDALWHETPPSDPAANVATLVSRIRRTVGPSLVVGLPGAYSLGGAWALDLVDAERWCAEAAARIGAAEHALADSAASAALDLLGGQVALLDEADDDWVLAVRAQVDALRRSARRQRVAALLHLDPDTAVRVATDGVASDPYDEQAVRDLMRALAADGRVSAALAAHDRLARTLREELGTDPDPATEALHLSLLRAGSGAADPGMPVVPDDPVEAAAAPTPVGSLLVGRADELARVGESWGRAVAGGGTCLVVVGEGGIGKTRLLDAVAEDCAATGGQVLRGRCHPAERSLFLQPFVDALWPVLGGLRHDRVRSVLRDHEAAWVSLVPDLAGVLPPALRPADRDLQRRATYDAVAAALRRLADTRPVLLVVDDLQDAGAATIDLLGYLSRQLATARVLLVGAVRSEDPTVLDRLGERATPVPLGPLGGPAVEALAEAAGLRDHGHQVMARTAGHTLSVVECLRALQGGEQGVPASLADGVLARVRRLDADGRSVVEAGSVLRRRLDPRLLAGLTELSEVGVIRHAEDLTRSGLFVRAGEVYEFTNDLFQECVYAALPATVAAAYHRRAADLTSDRPEVMAVHAHAVGDDARAALGWLVAGEEALRRSAVEDARTLVERCLEMTSTEGDVRARALLVRARVHEAGMSWSAAIHDADAALGLARSSGERRLELAALRARGGDAAVGAQLGADEVSAALEDGQRLAADLGDRRAEADFASRLAVLEASRLRLVDAGARAASALARAHAASSPDGTMLALDGLKTVAWYLGDAPALADAVAQLEPMLEERPDPWLRQWVVFESAFVPASADRWEEASRAMADALALNRRSGFPAYAGWLHAYEAWLARLEGDLDRARAVGRRAVEQTSAVDHPWWHSWAAGLLAATLVETGDRAEAQAVARAGLAARSGTARPGRLLCAAALVELTGEHVRGATDALGRVDCPPGRAWILGADAYLLLAGAAAARGDEVEADRLLAPLRTATAGSWPSVRRRVEDLDRATSGRGAAPQSTSSAIRAARAAPSDGTGR</sequence>
<protein>
    <recommendedName>
        <fullName evidence="10">OmpR/PhoB-type domain-containing protein</fullName>
    </recommendedName>
</protein>
<evidence type="ECO:0000256" key="5">
    <source>
        <dbReference type="SAM" id="MobiDB-lite"/>
    </source>
</evidence>
<dbReference type="PANTHER" id="PTHR35807">
    <property type="entry name" value="TRANSCRIPTIONAL REGULATOR REDD-RELATED"/>
    <property type="match status" value="1"/>
</dbReference>
<dbReference type="PANTHER" id="PTHR35807:SF1">
    <property type="entry name" value="TRANSCRIPTIONAL REGULATOR REDD"/>
    <property type="match status" value="1"/>
</dbReference>
<dbReference type="SMART" id="SM01043">
    <property type="entry name" value="BTAD"/>
    <property type="match status" value="1"/>
</dbReference>
<dbReference type="InterPro" id="IPR001867">
    <property type="entry name" value="OmpR/PhoB-type_DNA-bd"/>
</dbReference>
<dbReference type="GO" id="GO:0003677">
    <property type="term" value="F:DNA binding"/>
    <property type="evidence" value="ECO:0007669"/>
    <property type="project" value="UniProtKB-KW"/>
</dbReference>
<dbReference type="SUPFAM" id="SSF46894">
    <property type="entry name" value="C-terminal effector domain of the bipartite response regulators"/>
    <property type="match status" value="1"/>
</dbReference>
<evidence type="ECO:0008006" key="10">
    <source>
        <dbReference type="Google" id="ProtNLM"/>
    </source>
</evidence>
<keyword evidence="9" id="KW-1185">Reference proteome</keyword>
<dbReference type="SUPFAM" id="SSF48452">
    <property type="entry name" value="TPR-like"/>
    <property type="match status" value="2"/>
</dbReference>
<keyword evidence="3" id="KW-0238">DNA-binding</keyword>
<dbReference type="InterPro" id="IPR041664">
    <property type="entry name" value="AAA_16"/>
</dbReference>
<evidence type="ECO:0000256" key="3">
    <source>
        <dbReference type="ARBA" id="ARBA00023125"/>
    </source>
</evidence>
<evidence type="ECO:0000313" key="8">
    <source>
        <dbReference type="EMBL" id="TGN65479.1"/>
    </source>
</evidence>
<gene>
    <name evidence="8" type="ORF">EXE59_17055</name>
</gene>
<dbReference type="Gene3D" id="1.10.10.10">
    <property type="entry name" value="Winged helix-like DNA-binding domain superfamily/Winged helix DNA-binding domain"/>
    <property type="match status" value="1"/>
</dbReference>
<organism evidence="8 9">
    <name type="scientific">Nocardioides eburneiflavus</name>
    <dbReference type="NCBI Taxonomy" id="2518372"/>
    <lineage>
        <taxon>Bacteria</taxon>
        <taxon>Bacillati</taxon>
        <taxon>Actinomycetota</taxon>
        <taxon>Actinomycetes</taxon>
        <taxon>Propionibacteriales</taxon>
        <taxon>Nocardioidaceae</taxon>
        <taxon>Nocardioides</taxon>
    </lineage>
</organism>
<feature type="domain" description="Bacterial transcriptional activator" evidence="7">
    <location>
        <begin position="115"/>
        <end position="260"/>
    </location>
</feature>
<proteinExistence type="inferred from homology"/>
<evidence type="ECO:0000313" key="9">
    <source>
        <dbReference type="Proteomes" id="UP000297496"/>
    </source>
</evidence>
<reference evidence="8 9" key="1">
    <citation type="submission" date="2019-04" db="EMBL/GenBank/DDBJ databases">
        <title>Three New Species of Nocardioides, Nocardioides euryhalodurans sp. nov., Nocardioides seonyuensis sp. nov. and Nocardioides eburneoflavus sp. nov. Isolated from Soil.</title>
        <authorList>
            <person name="Roh S.G."/>
            <person name="Lee C."/>
            <person name="Kim M.-K."/>
            <person name="Kim S.B."/>
        </authorList>
    </citation>
    <scope>NUCLEOTIDE SEQUENCE [LARGE SCALE GENOMIC DNA]</scope>
    <source>
        <strain evidence="8 9">MMS17-SY213</strain>
    </source>
</reference>
<keyword evidence="4" id="KW-0804">Transcription</keyword>
<dbReference type="Pfam" id="PF13191">
    <property type="entry name" value="AAA_16"/>
    <property type="match status" value="1"/>
</dbReference>
<evidence type="ECO:0000256" key="4">
    <source>
        <dbReference type="ARBA" id="ARBA00023163"/>
    </source>
</evidence>
<dbReference type="GO" id="GO:0006355">
    <property type="term" value="P:regulation of DNA-templated transcription"/>
    <property type="evidence" value="ECO:0007669"/>
    <property type="project" value="InterPro"/>
</dbReference>
<dbReference type="InterPro" id="IPR005158">
    <property type="entry name" value="BTAD"/>
</dbReference>
<dbReference type="InterPro" id="IPR011990">
    <property type="entry name" value="TPR-like_helical_dom_sf"/>
</dbReference>
<dbReference type="SMART" id="SM00862">
    <property type="entry name" value="Trans_reg_C"/>
    <property type="match status" value="1"/>
</dbReference>
<dbReference type="InterPro" id="IPR036388">
    <property type="entry name" value="WH-like_DNA-bd_sf"/>
</dbReference>
<feature type="compositionally biased region" description="Low complexity" evidence="5">
    <location>
        <begin position="1073"/>
        <end position="1082"/>
    </location>
</feature>
<feature type="domain" description="OmpR/PhoB-type" evidence="6">
    <location>
        <begin position="39"/>
        <end position="109"/>
    </location>
</feature>
<dbReference type="OrthoDB" id="3666751at2"/>
<dbReference type="Proteomes" id="UP000297496">
    <property type="component" value="Unassembled WGS sequence"/>
</dbReference>